<gene>
    <name evidence="2" type="ORF">S12H4_51784</name>
</gene>
<feature type="transmembrane region" description="Helical" evidence="1">
    <location>
        <begin position="12"/>
        <end position="33"/>
    </location>
</feature>
<proteinExistence type="predicted"/>
<dbReference type="AlphaFoldDB" id="X1UIC4"/>
<keyword evidence="1" id="KW-0472">Membrane</keyword>
<accession>X1UIC4</accession>
<keyword evidence="1" id="KW-1133">Transmembrane helix</keyword>
<organism evidence="2">
    <name type="scientific">marine sediment metagenome</name>
    <dbReference type="NCBI Taxonomy" id="412755"/>
    <lineage>
        <taxon>unclassified sequences</taxon>
        <taxon>metagenomes</taxon>
        <taxon>ecological metagenomes</taxon>
    </lineage>
</organism>
<dbReference type="EMBL" id="BARW01032771">
    <property type="protein sequence ID" value="GAJ03327.1"/>
    <property type="molecule type" value="Genomic_DNA"/>
</dbReference>
<evidence type="ECO:0000313" key="2">
    <source>
        <dbReference type="EMBL" id="GAJ03327.1"/>
    </source>
</evidence>
<sequence length="39" mass="4176">MRQLFYAASRHGVMLRALFVLTVIVAIAIAGGAPDSFDP</sequence>
<keyword evidence="1" id="KW-0812">Transmembrane</keyword>
<evidence type="ECO:0000256" key="1">
    <source>
        <dbReference type="SAM" id="Phobius"/>
    </source>
</evidence>
<comment type="caution">
    <text evidence="2">The sequence shown here is derived from an EMBL/GenBank/DDBJ whole genome shotgun (WGS) entry which is preliminary data.</text>
</comment>
<reference evidence="2" key="1">
    <citation type="journal article" date="2014" name="Front. Microbiol.">
        <title>High frequency of phylogenetically diverse reductive dehalogenase-homologous genes in deep subseafloor sedimentary metagenomes.</title>
        <authorList>
            <person name="Kawai M."/>
            <person name="Futagami T."/>
            <person name="Toyoda A."/>
            <person name="Takaki Y."/>
            <person name="Nishi S."/>
            <person name="Hori S."/>
            <person name="Arai W."/>
            <person name="Tsubouchi T."/>
            <person name="Morono Y."/>
            <person name="Uchiyama I."/>
            <person name="Ito T."/>
            <person name="Fujiyama A."/>
            <person name="Inagaki F."/>
            <person name="Takami H."/>
        </authorList>
    </citation>
    <scope>NUCLEOTIDE SEQUENCE</scope>
    <source>
        <strain evidence="2">Expedition CK06-06</strain>
    </source>
</reference>
<protein>
    <submittedName>
        <fullName evidence="2">Uncharacterized protein</fullName>
    </submittedName>
</protein>
<name>X1UIC4_9ZZZZ</name>